<reference evidence="2 3" key="1">
    <citation type="submission" date="2016-10" db="EMBL/GenBank/DDBJ databases">
        <title>Description of Gloeomargarita lithophora gen. nov., sp. nov., a thylakoid-bearing basal-branching cyanobacterium with intracellular carbonates, and proposal for Gloeomargaritales ord. nov.</title>
        <authorList>
            <person name="Moreira D."/>
            <person name="Tavera R."/>
            <person name="Benzerara K."/>
            <person name="Skouri-Panet F."/>
            <person name="Couradeau E."/>
            <person name="Gerard E."/>
            <person name="Loussert C."/>
            <person name="Novelo E."/>
            <person name="Zivanovic Y."/>
            <person name="Lopez-Garcia P."/>
        </authorList>
    </citation>
    <scope>NUCLEOTIDE SEQUENCE [LARGE SCALE GENOMIC DNA]</scope>
    <source>
        <strain evidence="2 3">D10</strain>
    </source>
</reference>
<dbReference type="EMBL" id="CP017675">
    <property type="protein sequence ID" value="APB32388.1"/>
    <property type="molecule type" value="Genomic_DNA"/>
</dbReference>
<dbReference type="Proteomes" id="UP000180235">
    <property type="component" value="Chromosome"/>
</dbReference>
<proteinExistence type="predicted"/>
<dbReference type="KEGG" id="glt:GlitD10_0087"/>
<keyword evidence="2" id="KW-0436">Ligase</keyword>
<dbReference type="AlphaFoldDB" id="A0A1J0A8Y0"/>
<gene>
    <name evidence="2" type="primary">cobN-1</name>
    <name evidence="2" type="ORF">GlitD10_0087</name>
</gene>
<dbReference type="GO" id="GO:0051116">
    <property type="term" value="F:cobaltochelatase activity"/>
    <property type="evidence" value="ECO:0007669"/>
    <property type="project" value="UniProtKB-EC"/>
</dbReference>
<name>A0A1J0A8Y0_9CYAN</name>
<dbReference type="OrthoDB" id="9757976at2"/>
<feature type="domain" description="CobN/magnesium chelatase" evidence="1">
    <location>
        <begin position="6"/>
        <end position="466"/>
    </location>
</feature>
<evidence type="ECO:0000313" key="3">
    <source>
        <dbReference type="Proteomes" id="UP000180235"/>
    </source>
</evidence>
<evidence type="ECO:0000313" key="2">
    <source>
        <dbReference type="EMBL" id="APB32388.1"/>
    </source>
</evidence>
<dbReference type="Pfam" id="PF02514">
    <property type="entry name" value="CobN-Mg_chel"/>
    <property type="match status" value="1"/>
</dbReference>
<evidence type="ECO:0000259" key="1">
    <source>
        <dbReference type="Pfam" id="PF02514"/>
    </source>
</evidence>
<protein>
    <submittedName>
        <fullName evidence="2">Hydrogenobyrinic acid a,c-diamide cobaltochelatase</fullName>
        <ecNumber evidence="2">6.6.1.2</ecNumber>
    </submittedName>
</protein>
<accession>A0A1J0A8Y0</accession>
<dbReference type="RefSeq" id="WP_084111884.1">
    <property type="nucleotide sequence ID" value="NZ_CP017675.1"/>
</dbReference>
<dbReference type="STRING" id="1188229.GlitD10_0087"/>
<dbReference type="InterPro" id="IPR003672">
    <property type="entry name" value="CobN/Mg_chltase"/>
</dbReference>
<sequence length="491" mass="54877">MPRRREAIAALEAQAAVWVGQLLAGEPYDPAPGMEAQRVLTWLETRLLPDLRQTPQELTQLLRGLGGHYVPSGPAGAPSRGRPEVLPTGRNFYGVDVRAIPTETAWDVGQRAAQAVIDRYTQDQGEYPRTLALSVWGTATLRTGGDDFAEALALLGVRPVWAGPSRRVVDFEILPLSYLGRPRVDVTLRVSGFFRDSFPHLLDFFSQAVRAVAQLAESPADNPLAAQVAQDTQAFLDQGLPPEPAYLRVFGPKPGSYGAGLQGLIAAQSWETPQDLATAFLNWSGYGYTGAAWGEPARDVLCQRLQNTEIVLHNQDNREHDILDSDDYYQFQGGLTVAIRTLTGENPIIYHGDHSRPPYLKIRTLKEEIQRVYRSRVVNPKWIQAMMRHGYKGAFELAATVDYFFAYDATAQTGADYMYQGMAQAYLFNPQVRAFLTRSNPWALRGMAERFWEAHQRGQWRAVDPELLAKLRRIIHETEALIEQRGQTAQS</sequence>
<dbReference type="EC" id="6.6.1.2" evidence="2"/>
<dbReference type="PANTHER" id="PTHR44119:SF4">
    <property type="entry name" value="AEROBIC COBALTOCHELATASE SUBUNIT COBN"/>
    <property type="match status" value="1"/>
</dbReference>
<organism evidence="2 3">
    <name type="scientific">Gloeomargarita lithophora Alchichica-D10</name>
    <dbReference type="NCBI Taxonomy" id="1188229"/>
    <lineage>
        <taxon>Bacteria</taxon>
        <taxon>Bacillati</taxon>
        <taxon>Cyanobacteriota</taxon>
        <taxon>Cyanophyceae</taxon>
        <taxon>Gloeomargaritales</taxon>
        <taxon>Gloeomargaritaceae</taxon>
        <taxon>Gloeomargarita</taxon>
    </lineage>
</organism>
<dbReference type="PANTHER" id="PTHR44119">
    <property type="entry name" value="MAGNESIUM-CHELATASE SUBUNIT CHLH, CHLOROPLASTIC"/>
    <property type="match status" value="1"/>
</dbReference>
<keyword evidence="3" id="KW-1185">Reference proteome</keyword>